<dbReference type="InterPro" id="IPR002014">
    <property type="entry name" value="VHS_dom"/>
</dbReference>
<dbReference type="GO" id="GO:0016020">
    <property type="term" value="C:membrane"/>
    <property type="evidence" value="ECO:0007669"/>
    <property type="project" value="UniProtKB-SubCell"/>
</dbReference>
<feature type="transmembrane region" description="Helical" evidence="7">
    <location>
        <begin position="6"/>
        <end position="24"/>
    </location>
</feature>
<evidence type="ECO:0000259" key="8">
    <source>
        <dbReference type="PROSITE" id="PS50179"/>
    </source>
</evidence>
<dbReference type="SUPFAM" id="SSF48371">
    <property type="entry name" value="ARM repeat"/>
    <property type="match status" value="1"/>
</dbReference>
<protein>
    <recommendedName>
        <fullName evidence="8">VHS domain-containing protein</fullName>
    </recommendedName>
</protein>
<dbReference type="PANTHER" id="PTHR18460:SF3">
    <property type="entry name" value="TELO2-INTERACTING PROTEIN 1 HOMOLOG"/>
    <property type="match status" value="1"/>
</dbReference>
<dbReference type="Pfam" id="PF24176">
    <property type="entry name" value="TPR_TTI1_2nd"/>
    <property type="match status" value="1"/>
</dbReference>
<dbReference type="InterPro" id="IPR000612">
    <property type="entry name" value="PMP3"/>
</dbReference>
<dbReference type="GO" id="GO:0035091">
    <property type="term" value="F:phosphatidylinositol binding"/>
    <property type="evidence" value="ECO:0007669"/>
    <property type="project" value="InterPro"/>
</dbReference>
<dbReference type="GO" id="GO:0005737">
    <property type="term" value="C:cytoplasm"/>
    <property type="evidence" value="ECO:0007669"/>
    <property type="project" value="TreeGrafter"/>
</dbReference>
<dbReference type="InterPro" id="IPR049362">
    <property type="entry name" value="TTI1_rpt"/>
</dbReference>
<organism evidence="9 10">
    <name type="scientific">Bifiguratus adelaidae</name>
    <dbReference type="NCBI Taxonomy" id="1938954"/>
    <lineage>
        <taxon>Eukaryota</taxon>
        <taxon>Fungi</taxon>
        <taxon>Fungi incertae sedis</taxon>
        <taxon>Mucoromycota</taxon>
        <taxon>Mucoromycotina</taxon>
        <taxon>Endogonomycetes</taxon>
        <taxon>Endogonales</taxon>
        <taxon>Endogonales incertae sedis</taxon>
        <taxon>Bifiguratus</taxon>
    </lineage>
</organism>
<feature type="domain" description="VHS" evidence="8">
    <location>
        <begin position="1090"/>
        <end position="1125"/>
    </location>
</feature>
<comment type="similarity">
    <text evidence="2">Belongs to the UPF0057 (PMP3) family.</text>
</comment>
<dbReference type="PANTHER" id="PTHR18460">
    <property type="entry name" value="TEL2 INTERACTING PROTEIN 1 TTI1 FAMILY MEMBER"/>
    <property type="match status" value="1"/>
</dbReference>
<dbReference type="Pfam" id="PF21547">
    <property type="entry name" value="TTI1"/>
    <property type="match status" value="1"/>
</dbReference>
<evidence type="ECO:0000313" key="10">
    <source>
        <dbReference type="Proteomes" id="UP000242875"/>
    </source>
</evidence>
<dbReference type="InterPro" id="IPR052587">
    <property type="entry name" value="TELO2-interacting_protein_1"/>
</dbReference>
<feature type="compositionally biased region" description="Basic and acidic residues" evidence="6">
    <location>
        <begin position="1005"/>
        <end position="1015"/>
    </location>
</feature>
<sequence length="1276" mass="143717">MYSCKDITLFIVGFFLPPVAVFFKRGCSVDLLINIALCCLAAVPGIIHAWYIIHKYNDHFEDLEAGGLHYQPLPNEPHSAVSYGAVNNSNLALVRCKVPNVCSRRMDYDEYLRQELFLKLKPDCVELLKVSFVSRSNSARITTLLRGIHQTLTESLESGHARVFNETLREYVLFPLLGLWRRRAKATDNEPMPDDIKDAWLQCILWLLKYGHWQDDMIPEMLKQLLLLFTLCLGGIKRALSHNPDETARQTSISEETKLVAVKCIMAVMPVRRMDGPTDGARYTKALEENQQTVLIVALRSEAFRPVLGPIILSMLDIVRNEQYLDLRMTALDALRCVLVDNIGDPDVLASVLPGVLSDLLHVVVKGHLESRSLVARALDLIRDVISETLADESNNHLVKDITSFQDLRQFAREGKTDNNGDITSHPHDSQEPLSYNVNRTSAWLNGNKHQIKAVLNQLLTRRNHSEPSVRLAFSNLAYKLLSTCTLTLDNSTGILLETLVLYMDDSYSMVSTPTRDHLTAITNHPRFQTSISSTLKQSLTNWMESLPQYLTSSNESSKLNAISLVRGFALMLGHEANTVIRNVWNRVELGWFNGLRMEDDDLGVTEVKGLLEGFDNFALSDPRNESQSVNFPPKRFVFLENARVVQHLKRTLRTIGALADTDILIDHCMNYFAFGNNKDGLWGPAAFVVNELLIGAANLIPTSGELSDNIRYTGTPQAEDSKLHGLAQYIFRALVSLDIVSYPIPDQSITSHNIQTKTITSSPHRDYLSTLCMVLETIATTSLVLKSTFKLELIDALYPIIEHIGVPNARVSTTAQLTLATIAHSCDYASPQDLILDNVDYIVNTISTRLRNIALYPQTPRVFSALIQFAGSSVLPLLSDVIDEMFDGLDAWSLNERICADICTCLLAAVKVISRELDQESSLPTGSEPDSKSARSDGVSAEIAEFVGKYSEFWFGDVEEVAKESKSTEEIGQYFLAQAHKMEAATDEEDDKLGLPTEQELREDLEKTENEMRDAQQAGQLHEAKEAEQPPLTRNQQICVNIVRKTHHFLAAASPRLRSDILKLIRTVIPVLSNRPLELNPLIHTIWPSLIRRLSDPEPYVILNALTLMQAIAEGCGDFLSRRVMDDVWPKFQTLFHAIQQDPAQLHPSHPGYSVYSRPHKALIAILRTLRLIVQHVPLRDEVTFDILSRTRDFLNSLRYHREIQVECIELYRRLQQTHYDAVWIYCSALVPSRSHLEARIKGTFRTIDIPDYMRQGVRGEGNAFALNVNEVLSI</sequence>
<keyword evidence="3 7" id="KW-0812">Transmembrane</keyword>
<dbReference type="Pfam" id="PF24173">
    <property type="entry name" value="TPR_TTI1_N"/>
    <property type="match status" value="2"/>
</dbReference>
<dbReference type="Pfam" id="PF24181">
    <property type="entry name" value="TPR_TTI1_C"/>
    <property type="match status" value="1"/>
</dbReference>
<proteinExistence type="inferred from homology"/>
<accession>A0A261XZW3</accession>
<dbReference type="GO" id="GO:0043130">
    <property type="term" value="F:ubiquitin binding"/>
    <property type="evidence" value="ECO:0007669"/>
    <property type="project" value="InterPro"/>
</dbReference>
<evidence type="ECO:0000256" key="5">
    <source>
        <dbReference type="ARBA" id="ARBA00023136"/>
    </source>
</evidence>
<dbReference type="OrthoDB" id="49511at2759"/>
<feature type="region of interest" description="Disordered" evidence="6">
    <location>
        <begin position="1005"/>
        <end position="1031"/>
    </location>
</feature>
<evidence type="ECO:0000256" key="7">
    <source>
        <dbReference type="SAM" id="Phobius"/>
    </source>
</evidence>
<keyword evidence="4 7" id="KW-1133">Transmembrane helix</keyword>
<dbReference type="Pfam" id="PF01679">
    <property type="entry name" value="Pmp3"/>
    <property type="match status" value="1"/>
</dbReference>
<name>A0A261XZW3_9FUNG</name>
<comment type="subcellular location">
    <subcellularLocation>
        <location evidence="1">Membrane</location>
    </subcellularLocation>
</comment>
<evidence type="ECO:0000256" key="6">
    <source>
        <dbReference type="SAM" id="MobiDB-lite"/>
    </source>
</evidence>
<comment type="caution">
    <text evidence="9">The sequence shown here is derived from an EMBL/GenBank/DDBJ whole genome shotgun (WGS) entry which is preliminary data.</text>
</comment>
<dbReference type="PROSITE" id="PS50179">
    <property type="entry name" value="VHS"/>
    <property type="match status" value="1"/>
</dbReference>
<evidence type="ECO:0000256" key="1">
    <source>
        <dbReference type="ARBA" id="ARBA00004370"/>
    </source>
</evidence>
<dbReference type="InterPro" id="IPR057567">
    <property type="entry name" value="TPR_TTI1_C"/>
</dbReference>
<feature type="transmembrane region" description="Helical" evidence="7">
    <location>
        <begin position="31"/>
        <end position="53"/>
    </location>
</feature>
<evidence type="ECO:0000313" key="9">
    <source>
        <dbReference type="EMBL" id="OZJ03905.1"/>
    </source>
</evidence>
<dbReference type="InterPro" id="IPR011989">
    <property type="entry name" value="ARM-like"/>
</dbReference>
<dbReference type="InterPro" id="IPR016024">
    <property type="entry name" value="ARM-type_fold"/>
</dbReference>
<dbReference type="EMBL" id="MVBO01000063">
    <property type="protein sequence ID" value="OZJ03905.1"/>
    <property type="molecule type" value="Genomic_DNA"/>
</dbReference>
<keyword evidence="10" id="KW-1185">Reference proteome</keyword>
<evidence type="ECO:0000256" key="4">
    <source>
        <dbReference type="ARBA" id="ARBA00022989"/>
    </source>
</evidence>
<evidence type="ECO:0000256" key="3">
    <source>
        <dbReference type="ARBA" id="ARBA00022692"/>
    </source>
</evidence>
<dbReference type="InterPro" id="IPR057566">
    <property type="entry name" value="TPR_TTI1_N"/>
</dbReference>
<dbReference type="Gene3D" id="1.25.10.10">
    <property type="entry name" value="Leucine-rich Repeat Variant"/>
    <property type="match status" value="1"/>
</dbReference>
<dbReference type="Proteomes" id="UP000242875">
    <property type="component" value="Unassembled WGS sequence"/>
</dbReference>
<gene>
    <name evidence="9" type="ORF">BZG36_03280</name>
</gene>
<evidence type="ECO:0000256" key="2">
    <source>
        <dbReference type="ARBA" id="ARBA00009530"/>
    </source>
</evidence>
<reference evidence="9 10" key="1">
    <citation type="journal article" date="2017" name="Mycologia">
        <title>Bifiguratus adelaidae, gen. et sp. nov., a new member of Mucoromycotina in endophytic and soil-dwelling habitats.</title>
        <authorList>
            <person name="Torres-Cruz T.J."/>
            <person name="Billingsley Tobias T.L."/>
            <person name="Almatruk M."/>
            <person name="Hesse C."/>
            <person name="Kuske C.R."/>
            <person name="Desiro A."/>
            <person name="Benucci G.M."/>
            <person name="Bonito G."/>
            <person name="Stajich J.E."/>
            <person name="Dunlap C."/>
            <person name="Arnold A.E."/>
            <person name="Porras-Alfaro A."/>
        </authorList>
    </citation>
    <scope>NUCLEOTIDE SEQUENCE [LARGE SCALE GENOMIC DNA]</scope>
    <source>
        <strain evidence="9 10">AZ0501</strain>
    </source>
</reference>
<dbReference type="AlphaFoldDB" id="A0A261XZW3"/>
<keyword evidence="5 7" id="KW-0472">Membrane</keyword>